<feature type="signal peptide" evidence="1">
    <location>
        <begin position="1"/>
        <end position="18"/>
    </location>
</feature>
<dbReference type="InterPro" id="IPR011990">
    <property type="entry name" value="TPR-like_helical_dom_sf"/>
</dbReference>
<dbReference type="InterPro" id="IPR000801">
    <property type="entry name" value="Esterase-like"/>
</dbReference>
<dbReference type="Proteomes" id="UP000030129">
    <property type="component" value="Unassembled WGS sequence"/>
</dbReference>
<evidence type="ECO:0000313" key="3">
    <source>
        <dbReference type="Proteomes" id="UP000030129"/>
    </source>
</evidence>
<protein>
    <submittedName>
        <fullName evidence="2">Histidine kinase</fullName>
    </submittedName>
</protein>
<dbReference type="EMBL" id="JRLV01000004">
    <property type="protein sequence ID" value="KGO83142.1"/>
    <property type="molecule type" value="Genomic_DNA"/>
</dbReference>
<reference evidence="2 3" key="1">
    <citation type="submission" date="2013-09" db="EMBL/GenBank/DDBJ databases">
        <authorList>
            <person name="Zeng Z."/>
            <person name="Chen C."/>
        </authorList>
    </citation>
    <scope>NUCLEOTIDE SEQUENCE [LARGE SCALE GENOMIC DNA]</scope>
    <source>
        <strain evidence="2 3">F44-8</strain>
    </source>
</reference>
<gene>
    <name evidence="2" type="ORF">Q763_03780</name>
</gene>
<keyword evidence="2" id="KW-0418">Kinase</keyword>
<keyword evidence="2" id="KW-0808">Transferase</keyword>
<dbReference type="InterPro" id="IPR050583">
    <property type="entry name" value="Mycobacterial_A85_antigen"/>
</dbReference>
<dbReference type="PANTHER" id="PTHR48098:SF6">
    <property type="entry name" value="FERRI-BACILLIBACTIN ESTERASE BESA"/>
    <property type="match status" value="1"/>
</dbReference>
<accession>A0A0A2LS53</accession>
<dbReference type="SUPFAM" id="SSF53474">
    <property type="entry name" value="alpha/beta-Hydrolases"/>
    <property type="match status" value="1"/>
</dbReference>
<dbReference type="Pfam" id="PF00756">
    <property type="entry name" value="Esterase"/>
    <property type="match status" value="1"/>
</dbReference>
<organism evidence="2 3">
    <name type="scientific">Flavobacterium beibuense F44-8</name>
    <dbReference type="NCBI Taxonomy" id="1406840"/>
    <lineage>
        <taxon>Bacteria</taxon>
        <taxon>Pseudomonadati</taxon>
        <taxon>Bacteroidota</taxon>
        <taxon>Flavobacteriia</taxon>
        <taxon>Flavobacteriales</taxon>
        <taxon>Flavobacteriaceae</taxon>
        <taxon>Flavobacterium</taxon>
    </lineage>
</organism>
<keyword evidence="3" id="KW-1185">Reference proteome</keyword>
<dbReference type="InterPro" id="IPR029058">
    <property type="entry name" value="AB_hydrolase_fold"/>
</dbReference>
<sequence length="378" mass="43408">MKKITLLLLIFAFCNTYAQQLTTEEIASEALNENRLVTIKLPSSYERSKDKKYPLLVLLDGDYLLDPFAGVLSYTSYWDDLPEVIIVAISQPDRDMDCEWESESGLPQEKGEKFFDFIGREVVPMMEKKYRVSPFKIIAGHDVTAGFANFFLYKDDPLFNAYIMMSPVLPAEMETRVPARFKAIDKPIFYYLATADGDVGRLKNKIKVMDENIKAVTETKFRYLFDEFIGESHYSLVPNAIPSALYHIFSSYQPITSDEFQKLAAQTSGYVQYLEDKYDMIERDLGVKMTVRLNDFKAIEAAIMKNGAFGEFKDLASVARKNYPKTIIGEYYEALFYEHTGNIKKAIKVYNNSFNFEEIGGITKDYMLEKAESLKSEM</sequence>
<dbReference type="PANTHER" id="PTHR48098">
    <property type="entry name" value="ENTEROCHELIN ESTERASE-RELATED"/>
    <property type="match status" value="1"/>
</dbReference>
<dbReference type="AlphaFoldDB" id="A0A0A2LS53"/>
<dbReference type="eggNOG" id="COG2819">
    <property type="taxonomic scope" value="Bacteria"/>
</dbReference>
<comment type="caution">
    <text evidence="2">The sequence shown here is derived from an EMBL/GenBank/DDBJ whole genome shotgun (WGS) entry which is preliminary data.</text>
</comment>
<name>A0A0A2LS53_9FLAO</name>
<evidence type="ECO:0000256" key="1">
    <source>
        <dbReference type="SAM" id="SignalP"/>
    </source>
</evidence>
<dbReference type="Gene3D" id="3.40.50.1820">
    <property type="entry name" value="alpha/beta hydrolase"/>
    <property type="match status" value="1"/>
</dbReference>
<dbReference type="GO" id="GO:0016301">
    <property type="term" value="F:kinase activity"/>
    <property type="evidence" value="ECO:0007669"/>
    <property type="project" value="UniProtKB-KW"/>
</dbReference>
<dbReference type="RefSeq" id="WP_035131362.1">
    <property type="nucleotide sequence ID" value="NZ_JRLV01000004.1"/>
</dbReference>
<dbReference type="STRING" id="1406840.Q763_03780"/>
<proteinExistence type="predicted"/>
<keyword evidence="1" id="KW-0732">Signal</keyword>
<dbReference type="Gene3D" id="1.25.40.10">
    <property type="entry name" value="Tetratricopeptide repeat domain"/>
    <property type="match status" value="1"/>
</dbReference>
<evidence type="ECO:0000313" key="2">
    <source>
        <dbReference type="EMBL" id="KGO83142.1"/>
    </source>
</evidence>
<feature type="chain" id="PRO_5001990515" evidence="1">
    <location>
        <begin position="19"/>
        <end position="378"/>
    </location>
</feature>